<proteinExistence type="inferred from homology"/>
<evidence type="ECO:0000256" key="5">
    <source>
        <dbReference type="ARBA" id="ARBA00022741"/>
    </source>
</evidence>
<dbReference type="SFLD" id="SFLDG00002">
    <property type="entry name" value="C1.7:_P-type_atpase_like"/>
    <property type="match status" value="1"/>
</dbReference>
<accession>A0A7D8UTE6</accession>
<dbReference type="EC" id="7.6.2.1" evidence="16"/>
<dbReference type="GO" id="GO:0045332">
    <property type="term" value="P:phospholipid translocation"/>
    <property type="evidence" value="ECO:0007669"/>
    <property type="project" value="TreeGrafter"/>
</dbReference>
<dbReference type="GO" id="GO:0032456">
    <property type="term" value="P:endocytic recycling"/>
    <property type="evidence" value="ECO:0007669"/>
    <property type="project" value="TreeGrafter"/>
</dbReference>
<dbReference type="InterPro" id="IPR006539">
    <property type="entry name" value="P-type_ATPase_IV"/>
</dbReference>
<organism evidence="20 21">
    <name type="scientific">Lachnellula cervina</name>
    <dbReference type="NCBI Taxonomy" id="1316786"/>
    <lineage>
        <taxon>Eukaryota</taxon>
        <taxon>Fungi</taxon>
        <taxon>Dikarya</taxon>
        <taxon>Ascomycota</taxon>
        <taxon>Pezizomycotina</taxon>
        <taxon>Leotiomycetes</taxon>
        <taxon>Helotiales</taxon>
        <taxon>Lachnaceae</taxon>
        <taxon>Lachnellula</taxon>
    </lineage>
</organism>
<evidence type="ECO:0000256" key="3">
    <source>
        <dbReference type="ARBA" id="ARBA00022692"/>
    </source>
</evidence>
<feature type="region of interest" description="Disordered" evidence="17">
    <location>
        <begin position="81"/>
        <end position="119"/>
    </location>
</feature>
<evidence type="ECO:0000256" key="17">
    <source>
        <dbReference type="SAM" id="MobiDB-lite"/>
    </source>
</evidence>
<dbReference type="InterPro" id="IPR008250">
    <property type="entry name" value="ATPase_P-typ_transduc_dom_A_sf"/>
</dbReference>
<keyword evidence="3 16" id="KW-0812">Transmembrane</keyword>
<dbReference type="GO" id="GO:0005886">
    <property type="term" value="C:plasma membrane"/>
    <property type="evidence" value="ECO:0007669"/>
    <property type="project" value="TreeGrafter"/>
</dbReference>
<feature type="binding site" evidence="14">
    <location>
        <position position="758"/>
    </location>
    <ligand>
        <name>ATP</name>
        <dbReference type="ChEBI" id="CHEBI:30616"/>
    </ligand>
</feature>
<keyword evidence="4 15" id="KW-0479">Metal-binding</keyword>
<dbReference type="EMBL" id="QGMG01000227">
    <property type="protein sequence ID" value="TVY55581.1"/>
    <property type="molecule type" value="Genomic_DNA"/>
</dbReference>
<feature type="binding site" evidence="14">
    <location>
        <position position="1153"/>
    </location>
    <ligand>
        <name>ATP</name>
        <dbReference type="ChEBI" id="CHEBI:30616"/>
    </ligand>
</feature>
<feature type="binding site" evidence="15">
    <location>
        <position position="1178"/>
    </location>
    <ligand>
        <name>Mg(2+)</name>
        <dbReference type="ChEBI" id="CHEBI:18420"/>
    </ligand>
</feature>
<feature type="binding site" evidence="14">
    <location>
        <position position="805"/>
    </location>
    <ligand>
        <name>ATP</name>
        <dbReference type="ChEBI" id="CHEBI:30616"/>
    </ligand>
</feature>
<comment type="subcellular location">
    <subcellularLocation>
        <location evidence="1 16">Membrane</location>
        <topology evidence="1 16">Multi-pass membrane protein</topology>
    </subcellularLocation>
</comment>
<feature type="domain" description="P-type ATPase N-terminal" evidence="18">
    <location>
        <begin position="189"/>
        <end position="245"/>
    </location>
</feature>
<name>A0A7D8UTE6_9HELO</name>
<dbReference type="PROSITE" id="PS00154">
    <property type="entry name" value="ATPASE_E1_E2"/>
    <property type="match status" value="1"/>
</dbReference>
<dbReference type="SFLD" id="SFLDF00027">
    <property type="entry name" value="p-type_atpase"/>
    <property type="match status" value="1"/>
</dbReference>
<evidence type="ECO:0000256" key="13">
    <source>
        <dbReference type="PIRSR" id="PIRSR606539-1"/>
    </source>
</evidence>
<feature type="transmembrane region" description="Helical" evidence="16">
    <location>
        <begin position="1421"/>
        <end position="1441"/>
    </location>
</feature>
<evidence type="ECO:0000256" key="9">
    <source>
        <dbReference type="ARBA" id="ARBA00022989"/>
    </source>
</evidence>
<feature type="compositionally biased region" description="Basic and acidic residues" evidence="17">
    <location>
        <begin position="866"/>
        <end position="877"/>
    </location>
</feature>
<feature type="binding site" evidence="14">
    <location>
        <position position="611"/>
    </location>
    <ligand>
        <name>ATP</name>
        <dbReference type="ChEBI" id="CHEBI:30616"/>
    </ligand>
</feature>
<feature type="transmembrane region" description="Helical" evidence="16">
    <location>
        <begin position="239"/>
        <end position="257"/>
    </location>
</feature>
<dbReference type="Gene3D" id="2.70.150.10">
    <property type="entry name" value="Calcium-transporting ATPase, cytoplasmic transduction domain A"/>
    <property type="match status" value="1"/>
</dbReference>
<feature type="binding site" evidence="14">
    <location>
        <position position="610"/>
    </location>
    <ligand>
        <name>ATP</name>
        <dbReference type="ChEBI" id="CHEBI:30616"/>
    </ligand>
</feature>
<evidence type="ECO:0000256" key="10">
    <source>
        <dbReference type="ARBA" id="ARBA00023136"/>
    </source>
</evidence>
<feature type="transmembrane region" description="Helical" evidence="16">
    <location>
        <begin position="1347"/>
        <end position="1369"/>
    </location>
</feature>
<dbReference type="SUPFAM" id="SSF81660">
    <property type="entry name" value="Metal cation-transporting ATPase, ATP-binding domain N"/>
    <property type="match status" value="1"/>
</dbReference>
<feature type="binding site" evidence="14">
    <location>
        <position position="1059"/>
    </location>
    <ligand>
        <name>ATP</name>
        <dbReference type="ChEBI" id="CHEBI:30616"/>
    </ligand>
</feature>
<dbReference type="GO" id="GO:0140326">
    <property type="term" value="F:ATPase-coupled intramembrane lipid transporter activity"/>
    <property type="evidence" value="ECO:0007669"/>
    <property type="project" value="UniProtKB-EC"/>
</dbReference>
<dbReference type="InterPro" id="IPR032630">
    <property type="entry name" value="P_typ_ATPase_c"/>
</dbReference>
<feature type="binding site" evidence="14">
    <location>
        <position position="979"/>
    </location>
    <ligand>
        <name>ATP</name>
        <dbReference type="ChEBI" id="CHEBI:30616"/>
    </ligand>
</feature>
<evidence type="ECO:0000256" key="2">
    <source>
        <dbReference type="ARBA" id="ARBA00008109"/>
    </source>
</evidence>
<evidence type="ECO:0000256" key="15">
    <source>
        <dbReference type="PIRSR" id="PIRSR606539-3"/>
    </source>
</evidence>
<evidence type="ECO:0000256" key="11">
    <source>
        <dbReference type="ARBA" id="ARBA00034036"/>
    </source>
</evidence>
<keyword evidence="8 16" id="KW-1278">Translocase</keyword>
<feature type="compositionally biased region" description="Polar residues" evidence="17">
    <location>
        <begin position="25"/>
        <end position="52"/>
    </location>
</feature>
<comment type="caution">
    <text evidence="20">The sequence shown here is derived from an EMBL/GenBank/DDBJ whole genome shotgun (WGS) entry which is preliminary data.</text>
</comment>
<dbReference type="GO" id="GO:0005802">
    <property type="term" value="C:trans-Golgi network"/>
    <property type="evidence" value="ECO:0007669"/>
    <property type="project" value="TreeGrafter"/>
</dbReference>
<evidence type="ECO:0000259" key="18">
    <source>
        <dbReference type="Pfam" id="PF16209"/>
    </source>
</evidence>
<feature type="compositionally biased region" description="Polar residues" evidence="17">
    <location>
        <begin position="910"/>
        <end position="931"/>
    </location>
</feature>
<evidence type="ECO:0000256" key="4">
    <source>
        <dbReference type="ARBA" id="ARBA00022723"/>
    </source>
</evidence>
<dbReference type="SUPFAM" id="SSF81665">
    <property type="entry name" value="Calcium ATPase, transmembrane domain M"/>
    <property type="match status" value="1"/>
</dbReference>
<feature type="transmembrane region" description="Helical" evidence="16">
    <location>
        <begin position="212"/>
        <end position="233"/>
    </location>
</feature>
<dbReference type="NCBIfam" id="TIGR01494">
    <property type="entry name" value="ATPase_P-type"/>
    <property type="match status" value="2"/>
</dbReference>
<dbReference type="OrthoDB" id="377733at2759"/>
<feature type="transmembrane region" description="Helical" evidence="16">
    <location>
        <begin position="501"/>
        <end position="524"/>
    </location>
</feature>
<comment type="catalytic activity">
    <reaction evidence="12">
        <text>a 1,2-diacyl-sn-glycero-3-phosphoethanolamine(out) + ATP + H2O = a 1,2-diacyl-sn-glycero-3-phosphoethanolamine(in) + ADP + phosphate + H(+)</text>
        <dbReference type="Rhea" id="RHEA:66132"/>
        <dbReference type="ChEBI" id="CHEBI:15377"/>
        <dbReference type="ChEBI" id="CHEBI:15378"/>
        <dbReference type="ChEBI" id="CHEBI:30616"/>
        <dbReference type="ChEBI" id="CHEBI:43474"/>
        <dbReference type="ChEBI" id="CHEBI:64612"/>
        <dbReference type="ChEBI" id="CHEBI:456216"/>
    </reaction>
    <physiologicalReaction direction="left-to-right" evidence="12">
        <dbReference type="Rhea" id="RHEA:66133"/>
    </physiologicalReaction>
</comment>
<dbReference type="InterPro" id="IPR018303">
    <property type="entry name" value="ATPase_P-typ_P_site"/>
</dbReference>
<evidence type="ECO:0000256" key="1">
    <source>
        <dbReference type="ARBA" id="ARBA00004141"/>
    </source>
</evidence>
<dbReference type="SFLD" id="SFLDS00003">
    <property type="entry name" value="Haloacid_Dehalogenase"/>
    <property type="match status" value="1"/>
</dbReference>
<dbReference type="PRINTS" id="PR00119">
    <property type="entry name" value="CATATPASE"/>
</dbReference>
<feature type="domain" description="P-type ATPase C-terminal" evidence="19">
    <location>
        <begin position="1200"/>
        <end position="1451"/>
    </location>
</feature>
<dbReference type="InterPro" id="IPR023299">
    <property type="entry name" value="ATPase_P-typ_cyto_dom_N"/>
</dbReference>
<evidence type="ECO:0000256" key="8">
    <source>
        <dbReference type="ARBA" id="ARBA00022967"/>
    </source>
</evidence>
<dbReference type="FunFam" id="3.40.50.1000:FF:000172">
    <property type="entry name" value="Phospholipid-transporting ATPase"/>
    <property type="match status" value="1"/>
</dbReference>
<protein>
    <recommendedName>
        <fullName evidence="16">Phospholipid-transporting ATPase</fullName>
        <ecNumber evidence="16">7.6.2.1</ecNumber>
    </recommendedName>
</protein>
<keyword evidence="7 15" id="KW-0460">Magnesium</keyword>
<sequence>MDRSNDKQSPPNNLAHDTKSDGPSDPTNSSLKSRTKLTIRTSPEPESSSGTYRTPGANLAIDHPQVRESISIDKLHQAPFSQHPKIQNNESKGQIADWGSGPSRESDAENQAISEDDPKNTIFGKRRFQVLNLPLEWSNEGVRRKTNFLYEKYIIQGILRRTETQPTKDGRRIELDVSRESPLIDERTGQIYIDNSIRSSRYTIWNFLPSQIWFQFSKAANFFFLVIGILQLVPGLSTTGSFTTILPLLFFLLFIIIREGYDDIRRYQLDKVDNGRAARALCGSRSSGISILPIRMLTPGIGYWYQLRQKALRVRKGASETTSVEMSSEECIDDVNSEGSLSHGQPSWSNIQWKDLKVGDVVDLKRNDPIPADIVLLYADGRDGIAYIETMSLDGETNLKIRRPPNLLSCESLTSISQCRASFAVEDPNADLYQFHGKVTVSGQTSPVTQDNIVYRGSTLRNTNRAFGMVINTGEECKIRMNANRNPKPKAPAVQAITNQVVILLVVFVVLLATGCTAGYEIWTTIFESKAWYLEGAHLGPAEIFIAFAIEFNNLIPLALYVSLELVKLAQFLLLHDIEMYDEASNTPMVSNTQNIYENLGQVSYLFSDKTGTLTENIMRFRKISVAGMALVHDFQSDPSTKEKDLQLLKRSSLHDPTTPTIVEHEALDTPRLSRDGFPFPVGRKSLTVPRLERSMSRRSLNRDMSSKELLRSLWKHPDARLSEKVRFFLLSLALCHTCFPEARKDGETGFQAASPDELALVEAAVELGYIVTDRTTRLITLSINMFDSKAPAQEVYEVLDIIEFSSKRKRMSIVVKFPDGRICLFCKGADSVIQPRLRLSAMALQKASEVRQRQDQRKSFEVEEAIMRKSHDEQSRKSLQRSSFQLDRPSMEMRRVISGRKSVTIDEYSPSSQSIRQRSDYEGQSSPRKSSQLDRRFLSLPLSEPSTPRIVTDQSIDDASIFERCLEHIDDFASEGLRTLMFGYRFIAQDEYEAWSKVYHDATTSLVNRQEMIESAAEIIEKKLDLAGATGIEDKLQDGVPETIEKLQRANIKIWMLTGDKRETAINIAHSAKLCKSYSRVLILDHKQGSLKTQIDSALFTIMEGRIAHSVVVIDGQTLMGVENDDALSAHFYNLLLRADSTICCRASPSQKASMVKNIRHKVPGSITLAIGDGGNDIAMIQEAHVGVGISGKEGLQAARVADYSIAQFRFLQRLLLVHGHWNYNRIAQYALATFWKEMLFYCIQLLYQKWNGYTGTSLYENWSLTVWNTLFTSLCVMIPGIFEQDISAATLLAVPEIYSYGQNCRGFNLKKCGLWMLKAAVESVIVYFMIYCLYGRIIFTTDQGLFAIGDLAFTVCVIFINVKLLVLDSHYKTWIPLLSVTITLLGWGVWNVFLSVAYANTPGSYSVYSAFVHHFGTNPAWWATLIVVLGVLFVCEFLITTVKKRFWPNIVDVWQEIERDQRLGKHTEESNILD</sequence>
<dbReference type="GO" id="GO:0000287">
    <property type="term" value="F:magnesium ion binding"/>
    <property type="evidence" value="ECO:0007669"/>
    <property type="project" value="UniProtKB-UniRule"/>
</dbReference>
<keyword evidence="6 14" id="KW-0067">ATP-binding</keyword>
<feature type="binding site" evidence="14">
    <location>
        <position position="1061"/>
    </location>
    <ligand>
        <name>ATP</name>
        <dbReference type="ChEBI" id="CHEBI:30616"/>
    </ligand>
</feature>
<dbReference type="Pfam" id="PF16209">
    <property type="entry name" value="PhoLip_ATPase_N"/>
    <property type="match status" value="1"/>
</dbReference>
<feature type="binding site" evidence="14">
    <location>
        <position position="609"/>
    </location>
    <ligand>
        <name>ATP</name>
        <dbReference type="ChEBI" id="CHEBI:30616"/>
    </ligand>
</feature>
<dbReference type="InterPro" id="IPR032631">
    <property type="entry name" value="P-type_ATPase_N"/>
</dbReference>
<evidence type="ECO:0000313" key="20">
    <source>
        <dbReference type="EMBL" id="TVY55581.1"/>
    </source>
</evidence>
<evidence type="ECO:0000256" key="12">
    <source>
        <dbReference type="ARBA" id="ARBA00049128"/>
    </source>
</evidence>
<comment type="similarity">
    <text evidence="2 16">Belongs to the cation transport ATPase (P-type) (TC 3.A.3) family. Type IV subfamily.</text>
</comment>
<feature type="binding site" evidence="14">
    <location>
        <position position="1177"/>
    </location>
    <ligand>
        <name>ATP</name>
        <dbReference type="ChEBI" id="CHEBI:30616"/>
    </ligand>
</feature>
<feature type="region of interest" description="Disordered" evidence="17">
    <location>
        <begin position="866"/>
        <end position="885"/>
    </location>
</feature>
<dbReference type="Pfam" id="PF16212">
    <property type="entry name" value="PhoLip_ATPase_C"/>
    <property type="match status" value="1"/>
</dbReference>
<keyword evidence="10 16" id="KW-0472">Membrane</keyword>
<evidence type="ECO:0000256" key="6">
    <source>
        <dbReference type="ARBA" id="ARBA00022840"/>
    </source>
</evidence>
<keyword evidence="21" id="KW-1185">Reference proteome</keyword>
<feature type="binding site" evidence="14">
    <location>
        <position position="1147"/>
    </location>
    <ligand>
        <name>ATP</name>
        <dbReference type="ChEBI" id="CHEBI:30616"/>
    </ligand>
</feature>
<comment type="catalytic activity">
    <reaction evidence="11 16">
        <text>ATP + H2O + phospholipidSide 1 = ADP + phosphate + phospholipidSide 2.</text>
        <dbReference type="EC" id="7.6.2.1"/>
    </reaction>
</comment>
<feature type="binding site" evidence="14">
    <location>
        <position position="1060"/>
    </location>
    <ligand>
        <name>ATP</name>
        <dbReference type="ChEBI" id="CHEBI:30616"/>
    </ligand>
</feature>
<dbReference type="InterPro" id="IPR036412">
    <property type="entry name" value="HAD-like_sf"/>
</dbReference>
<evidence type="ECO:0000313" key="21">
    <source>
        <dbReference type="Proteomes" id="UP000481288"/>
    </source>
</evidence>
<dbReference type="InterPro" id="IPR044492">
    <property type="entry name" value="P_typ_ATPase_HD_dom"/>
</dbReference>
<dbReference type="Gene3D" id="3.40.1110.10">
    <property type="entry name" value="Calcium-transporting ATPase, cytoplasmic domain N"/>
    <property type="match status" value="2"/>
</dbReference>
<feature type="binding site" evidence="15">
    <location>
        <position position="609"/>
    </location>
    <ligand>
        <name>Mg(2+)</name>
        <dbReference type="ChEBI" id="CHEBI:18420"/>
    </ligand>
</feature>
<feature type="binding site" evidence="15">
    <location>
        <position position="611"/>
    </location>
    <ligand>
        <name>Mg(2+)</name>
        <dbReference type="ChEBI" id="CHEBI:18420"/>
    </ligand>
</feature>
<dbReference type="PANTHER" id="PTHR24092:SF174">
    <property type="entry name" value="PHOSPHOLIPID-TRANSPORTING ATPASE DNF3-RELATED"/>
    <property type="match status" value="1"/>
</dbReference>
<dbReference type="InterPro" id="IPR001757">
    <property type="entry name" value="P_typ_ATPase"/>
</dbReference>
<reference evidence="20 21" key="1">
    <citation type="submission" date="2018-05" db="EMBL/GenBank/DDBJ databases">
        <title>Whole genome sequencing for identification of molecular markers to develop diagnostic detection tools for the regulated plant pathogen Lachnellula willkommii.</title>
        <authorList>
            <person name="Giroux E."/>
            <person name="Bilodeau G."/>
        </authorList>
    </citation>
    <scope>NUCLEOTIDE SEQUENCE [LARGE SCALE GENOMIC DNA]</scope>
    <source>
        <strain evidence="20 21">CBS 625.97</strain>
    </source>
</reference>
<feature type="transmembrane region" description="Helical" evidence="16">
    <location>
        <begin position="1376"/>
        <end position="1401"/>
    </location>
</feature>
<dbReference type="Pfam" id="PF13246">
    <property type="entry name" value="Cation_ATPase"/>
    <property type="match status" value="1"/>
</dbReference>
<feature type="region of interest" description="Disordered" evidence="17">
    <location>
        <begin position="906"/>
        <end position="936"/>
    </location>
</feature>
<dbReference type="Proteomes" id="UP000481288">
    <property type="component" value="Unassembled WGS sequence"/>
</dbReference>
<dbReference type="PANTHER" id="PTHR24092">
    <property type="entry name" value="PROBABLE PHOSPHOLIPID-TRANSPORTING ATPASE"/>
    <property type="match status" value="1"/>
</dbReference>
<evidence type="ECO:0000259" key="19">
    <source>
        <dbReference type="Pfam" id="PF16212"/>
    </source>
</evidence>
<comment type="cofactor">
    <cofactor evidence="15">
        <name>Mg(2+)</name>
        <dbReference type="ChEBI" id="CHEBI:18420"/>
    </cofactor>
</comment>
<dbReference type="SUPFAM" id="SSF81653">
    <property type="entry name" value="Calcium ATPase, transduction domain A"/>
    <property type="match status" value="1"/>
</dbReference>
<keyword evidence="9 16" id="KW-1133">Transmembrane helix</keyword>
<gene>
    <name evidence="20" type="primary">DNF3_0</name>
    <name evidence="20" type="ORF">LCER1_G004549</name>
</gene>
<dbReference type="Gene3D" id="3.40.50.1000">
    <property type="entry name" value="HAD superfamily/HAD-like"/>
    <property type="match status" value="1"/>
</dbReference>
<feature type="region of interest" description="Disordered" evidence="17">
    <location>
        <begin position="1"/>
        <end position="58"/>
    </location>
</feature>
<evidence type="ECO:0000256" key="7">
    <source>
        <dbReference type="ARBA" id="ARBA00022842"/>
    </source>
</evidence>
<dbReference type="GO" id="GO:0005524">
    <property type="term" value="F:ATP binding"/>
    <property type="evidence" value="ECO:0007669"/>
    <property type="project" value="UniProtKB-UniRule"/>
</dbReference>
<dbReference type="GO" id="GO:0016887">
    <property type="term" value="F:ATP hydrolysis activity"/>
    <property type="evidence" value="ECO:0007669"/>
    <property type="project" value="InterPro"/>
</dbReference>
<feature type="binding site" evidence="14">
    <location>
        <position position="828"/>
    </location>
    <ligand>
        <name>ATP</name>
        <dbReference type="ChEBI" id="CHEBI:30616"/>
    </ligand>
</feature>
<keyword evidence="5 14" id="KW-0547">Nucleotide-binding</keyword>
<dbReference type="GO" id="GO:0006892">
    <property type="term" value="P:post-Golgi vesicle-mediated transport"/>
    <property type="evidence" value="ECO:0007669"/>
    <property type="project" value="TreeGrafter"/>
</dbReference>
<evidence type="ECO:0000256" key="16">
    <source>
        <dbReference type="RuleBase" id="RU362033"/>
    </source>
</evidence>
<dbReference type="InterPro" id="IPR023298">
    <property type="entry name" value="ATPase_P-typ_TM_dom_sf"/>
</dbReference>
<evidence type="ECO:0000256" key="14">
    <source>
        <dbReference type="PIRSR" id="PIRSR606539-2"/>
    </source>
</evidence>
<feature type="binding site" evidence="15">
    <location>
        <position position="1174"/>
    </location>
    <ligand>
        <name>Mg(2+)</name>
        <dbReference type="ChEBI" id="CHEBI:18420"/>
    </ligand>
</feature>
<feature type="transmembrane region" description="Helical" evidence="16">
    <location>
        <begin position="1317"/>
        <end position="1341"/>
    </location>
</feature>
<feature type="binding site" evidence="14">
    <location>
        <position position="1178"/>
    </location>
    <ligand>
        <name>ATP</name>
        <dbReference type="ChEBI" id="CHEBI:30616"/>
    </ligand>
</feature>
<feature type="active site" description="4-aspartylphosphate intermediate" evidence="13">
    <location>
        <position position="609"/>
    </location>
</feature>
<dbReference type="SUPFAM" id="SSF56784">
    <property type="entry name" value="HAD-like"/>
    <property type="match status" value="1"/>
</dbReference>
<dbReference type="NCBIfam" id="TIGR01652">
    <property type="entry name" value="ATPase-Plipid"/>
    <property type="match status" value="2"/>
</dbReference>
<dbReference type="InterPro" id="IPR023214">
    <property type="entry name" value="HAD_sf"/>
</dbReference>